<sequence length="360" mass="37589">MTPTADHRTAHDRRLHPALWRTVVLAVVASIAVAVGGATGVARAEPNESTTWLCRPGQAADPCGGRSGAPVDCFYVYPTVSLQLTANANRSIGAEERLIAGQQAAPFGTKCNVWAPVYRQSTLRGLFTATGNQRAAALDLAYDDLEKGWNDYLTHHNNGRGVVLIGHSQGTLMLRTLIRKRIENTPVQARLVSAILLGGNVLVRKGSLVGGDFSSVPACTTTTQTGCVVAYSAFNRQPPADSRFGRPPSEPGTQGTRGDLPSGPDYEVLCTNPAALDSSAPARLHSQIAGRSTQGYTGVCSTGAGAHVLRISGGGDGAPPAGVLPTLPNATWGLHLLDVNIAQGDLVDLVGTQGRAYAGR</sequence>
<dbReference type="Proteomes" id="UP001206895">
    <property type="component" value="Unassembled WGS sequence"/>
</dbReference>
<organism evidence="3 4">
    <name type="scientific">Williamsia maris</name>
    <dbReference type="NCBI Taxonomy" id="72806"/>
    <lineage>
        <taxon>Bacteria</taxon>
        <taxon>Bacillati</taxon>
        <taxon>Actinomycetota</taxon>
        <taxon>Actinomycetes</taxon>
        <taxon>Mycobacteriales</taxon>
        <taxon>Nocardiaceae</taxon>
        <taxon>Williamsia</taxon>
    </lineage>
</organism>
<dbReference type="InterPro" id="IPR029058">
    <property type="entry name" value="AB_hydrolase_fold"/>
</dbReference>
<dbReference type="SUPFAM" id="SSF53474">
    <property type="entry name" value="alpha/beta-Hydrolases"/>
    <property type="match status" value="1"/>
</dbReference>
<keyword evidence="2" id="KW-1133">Transmembrane helix</keyword>
<name>A0ABT1HCI9_9NOCA</name>
<proteinExistence type="predicted"/>
<dbReference type="InterPro" id="IPR021440">
    <property type="entry name" value="DUF3089"/>
</dbReference>
<dbReference type="Pfam" id="PF11288">
    <property type="entry name" value="DUF3089"/>
    <property type="match status" value="1"/>
</dbReference>
<protein>
    <recommendedName>
        <fullName evidence="5">DUF3089 domain-containing protein</fullName>
    </recommendedName>
</protein>
<keyword evidence="2" id="KW-0472">Membrane</keyword>
<reference evidence="3 4" key="1">
    <citation type="submission" date="2022-06" db="EMBL/GenBank/DDBJ databases">
        <title>Genomic Encyclopedia of Archaeal and Bacterial Type Strains, Phase II (KMG-II): from individual species to whole genera.</title>
        <authorList>
            <person name="Goeker M."/>
        </authorList>
    </citation>
    <scope>NUCLEOTIDE SEQUENCE [LARGE SCALE GENOMIC DNA]</scope>
    <source>
        <strain evidence="3 4">DSM 44693</strain>
    </source>
</reference>
<feature type="transmembrane region" description="Helical" evidence="2">
    <location>
        <begin position="18"/>
        <end position="41"/>
    </location>
</feature>
<gene>
    <name evidence="3" type="ORF">LX13_001794</name>
</gene>
<evidence type="ECO:0000313" key="4">
    <source>
        <dbReference type="Proteomes" id="UP001206895"/>
    </source>
</evidence>
<dbReference type="EMBL" id="JAMTCJ010000002">
    <property type="protein sequence ID" value="MCP2175975.1"/>
    <property type="molecule type" value="Genomic_DNA"/>
</dbReference>
<evidence type="ECO:0000313" key="3">
    <source>
        <dbReference type="EMBL" id="MCP2175975.1"/>
    </source>
</evidence>
<keyword evidence="4" id="KW-1185">Reference proteome</keyword>
<accession>A0ABT1HCI9</accession>
<evidence type="ECO:0000256" key="1">
    <source>
        <dbReference type="SAM" id="MobiDB-lite"/>
    </source>
</evidence>
<comment type="caution">
    <text evidence="3">The sequence shown here is derived from an EMBL/GenBank/DDBJ whole genome shotgun (WGS) entry which is preliminary data.</text>
</comment>
<feature type="region of interest" description="Disordered" evidence="1">
    <location>
        <begin position="238"/>
        <end position="264"/>
    </location>
</feature>
<evidence type="ECO:0008006" key="5">
    <source>
        <dbReference type="Google" id="ProtNLM"/>
    </source>
</evidence>
<evidence type="ECO:0000256" key="2">
    <source>
        <dbReference type="SAM" id="Phobius"/>
    </source>
</evidence>
<keyword evidence="2" id="KW-0812">Transmembrane</keyword>
<dbReference type="RefSeq" id="WP_253661006.1">
    <property type="nucleotide sequence ID" value="NZ_BAAAJQ010000001.1"/>
</dbReference>